<sequence>MKKILVPTDFSIQASYALDAALCIARKGSAEVHLYHIIEAPEYPEITDIIAYQKAFGNNNILDAIESRLDEIASDERCQGVTVSWSVALSSPYEKIAAKAESDCFDLIVMGSHGRQGRQKLMLGSTTDKVIQHASPLVLVIKEPTSCFAPTDIVFGSNFYGEIAEGFSALKRFAEIYDATVHLLKVNTRSHFETTRYSRQLMEQFAEEQQLANHTTNIYNDDSEEEGILHFAQDIQAGMICVPTHGNTGISHLLYGSVAESVSDQAFMPVMTYKIKPVHIRYGVIGPFS</sequence>
<feature type="domain" description="UspA" evidence="2">
    <location>
        <begin position="1"/>
        <end position="142"/>
    </location>
</feature>
<dbReference type="InterPro" id="IPR014729">
    <property type="entry name" value="Rossmann-like_a/b/a_fold"/>
</dbReference>
<keyword evidence="4" id="KW-1185">Reference proteome</keyword>
<evidence type="ECO:0000313" key="3">
    <source>
        <dbReference type="EMBL" id="TNJ36328.1"/>
    </source>
</evidence>
<organism evidence="3 4">
    <name type="scientific">Prosthecochloris vibrioformis</name>
    <name type="common">Chlorobium vibrioforme</name>
    <dbReference type="NCBI Taxonomy" id="1098"/>
    <lineage>
        <taxon>Bacteria</taxon>
        <taxon>Pseudomonadati</taxon>
        <taxon>Chlorobiota</taxon>
        <taxon>Chlorobiia</taxon>
        <taxon>Chlorobiales</taxon>
        <taxon>Chlorobiaceae</taxon>
        <taxon>Prosthecochloris</taxon>
    </lineage>
</organism>
<comment type="similarity">
    <text evidence="1">Belongs to the universal stress protein A family.</text>
</comment>
<dbReference type="PANTHER" id="PTHR46268">
    <property type="entry name" value="STRESS RESPONSE PROTEIN NHAX"/>
    <property type="match status" value="1"/>
</dbReference>
<accession>A0A5C4RZI2</accession>
<evidence type="ECO:0000259" key="2">
    <source>
        <dbReference type="Pfam" id="PF00582"/>
    </source>
</evidence>
<dbReference type="Pfam" id="PF00582">
    <property type="entry name" value="Usp"/>
    <property type="match status" value="2"/>
</dbReference>
<evidence type="ECO:0000313" key="4">
    <source>
        <dbReference type="Proteomes" id="UP000309544"/>
    </source>
</evidence>
<proteinExistence type="inferred from homology"/>
<dbReference type="Gene3D" id="3.40.50.620">
    <property type="entry name" value="HUPs"/>
    <property type="match status" value="2"/>
</dbReference>
<dbReference type="SUPFAM" id="SSF52402">
    <property type="entry name" value="Adenine nucleotide alpha hydrolases-like"/>
    <property type="match status" value="2"/>
</dbReference>
<feature type="domain" description="UspA" evidence="2">
    <location>
        <begin position="172"/>
        <end position="273"/>
    </location>
</feature>
<gene>
    <name evidence="3" type="ORF">FGF68_07565</name>
</gene>
<dbReference type="AlphaFoldDB" id="A0A5C4RZI2"/>
<dbReference type="InterPro" id="IPR006016">
    <property type="entry name" value="UspA"/>
</dbReference>
<dbReference type="Proteomes" id="UP000309544">
    <property type="component" value="Unassembled WGS sequence"/>
</dbReference>
<dbReference type="InterPro" id="IPR006015">
    <property type="entry name" value="Universal_stress_UspA"/>
</dbReference>
<dbReference type="RefSeq" id="WP_068866097.1">
    <property type="nucleotide sequence ID" value="NZ_VDCI01000006.1"/>
</dbReference>
<comment type="caution">
    <text evidence="3">The sequence shown here is derived from an EMBL/GenBank/DDBJ whole genome shotgun (WGS) entry which is preliminary data.</text>
</comment>
<dbReference type="PANTHER" id="PTHR46268:SF6">
    <property type="entry name" value="UNIVERSAL STRESS PROTEIN UP12"/>
    <property type="match status" value="1"/>
</dbReference>
<dbReference type="CDD" id="cd00293">
    <property type="entry name" value="USP-like"/>
    <property type="match status" value="2"/>
</dbReference>
<dbReference type="EMBL" id="VDCI01000006">
    <property type="protein sequence ID" value="TNJ36328.1"/>
    <property type="molecule type" value="Genomic_DNA"/>
</dbReference>
<dbReference type="PRINTS" id="PR01438">
    <property type="entry name" value="UNVRSLSTRESS"/>
</dbReference>
<name>A0A5C4RZI2_PROVB</name>
<protein>
    <submittedName>
        <fullName evidence="3">Universal stress protein</fullName>
    </submittedName>
</protein>
<reference evidence="3 4" key="1">
    <citation type="submission" date="2019-05" db="EMBL/GenBank/DDBJ databases">
        <title>Draft Whole-Genome sequence of the green sulfur bacterium Prosthecochloris vibrioformis DSM 260.</title>
        <authorList>
            <person name="Meyer T.E."/>
            <person name="Kyndt J.A."/>
        </authorList>
    </citation>
    <scope>NUCLEOTIDE SEQUENCE [LARGE SCALE GENOMIC DNA]</scope>
    <source>
        <strain evidence="3 4">DSM 260</strain>
    </source>
</reference>
<evidence type="ECO:0000256" key="1">
    <source>
        <dbReference type="ARBA" id="ARBA00008791"/>
    </source>
</evidence>